<protein>
    <submittedName>
        <fullName evidence="1">Uncharacterized protein</fullName>
    </submittedName>
</protein>
<organism evidence="1">
    <name type="scientific">Marseillevirus LCMAC101</name>
    <dbReference type="NCBI Taxonomy" id="2506602"/>
    <lineage>
        <taxon>Viruses</taxon>
        <taxon>Varidnaviria</taxon>
        <taxon>Bamfordvirae</taxon>
        <taxon>Nucleocytoviricota</taxon>
        <taxon>Megaviricetes</taxon>
        <taxon>Pimascovirales</taxon>
        <taxon>Pimascovirales incertae sedis</taxon>
        <taxon>Marseilleviridae</taxon>
    </lineage>
</organism>
<sequence>MNGQVNLYIYDPEKMNCHVGGVAQQLCKKINYPLHVRKIFDVEKSEAWKDFMAYMSLLKIPAADEEGDNKKSPVFSVILVSYRSLCTSYTPEANWYQWLNLEEEPHELHKPDGELIRKMVKVCEMIMKKSLRFPPLIISGFVGTAEEVRELDRDLRSWGIPDHGAIYLDEKDKNESIEGLEFNINYFIQTFWQANYGRM</sequence>
<dbReference type="EMBL" id="MK500328">
    <property type="protein sequence ID" value="QBK85907.1"/>
    <property type="molecule type" value="Genomic_DNA"/>
</dbReference>
<name>A0A481YSG9_9VIRU</name>
<gene>
    <name evidence="1" type="ORF">LCMAC101_05020</name>
</gene>
<proteinExistence type="predicted"/>
<accession>A0A481YSG9</accession>
<reference evidence="1" key="1">
    <citation type="journal article" date="2019" name="MBio">
        <title>Virus Genomes from Deep Sea Sediments Expand the Ocean Megavirome and Support Independent Origins of Viral Gigantism.</title>
        <authorList>
            <person name="Backstrom D."/>
            <person name="Yutin N."/>
            <person name="Jorgensen S.L."/>
            <person name="Dharamshi J."/>
            <person name="Homa F."/>
            <person name="Zaremba-Niedwiedzka K."/>
            <person name="Spang A."/>
            <person name="Wolf Y.I."/>
            <person name="Koonin E.V."/>
            <person name="Ettema T.J."/>
        </authorList>
    </citation>
    <scope>NUCLEOTIDE SEQUENCE</scope>
</reference>
<evidence type="ECO:0000313" key="1">
    <source>
        <dbReference type="EMBL" id="QBK85907.1"/>
    </source>
</evidence>